<keyword evidence="1 2" id="KW-0344">Guanine-nucleotide releasing factor</keyword>
<evidence type="ECO:0008006" key="8">
    <source>
        <dbReference type="Google" id="ProtNLM"/>
    </source>
</evidence>
<feature type="compositionally biased region" description="Polar residues" evidence="3">
    <location>
        <begin position="304"/>
        <end position="313"/>
    </location>
</feature>
<dbReference type="Pfam" id="PF00617">
    <property type="entry name" value="RasGEF"/>
    <property type="match status" value="1"/>
</dbReference>
<evidence type="ECO:0000313" key="7">
    <source>
        <dbReference type="Proteomes" id="UP000503462"/>
    </source>
</evidence>
<organism evidence="6 7">
    <name type="scientific">Peltaster fructicola</name>
    <dbReference type="NCBI Taxonomy" id="286661"/>
    <lineage>
        <taxon>Eukaryota</taxon>
        <taxon>Fungi</taxon>
        <taxon>Dikarya</taxon>
        <taxon>Ascomycota</taxon>
        <taxon>Pezizomycotina</taxon>
        <taxon>Dothideomycetes</taxon>
        <taxon>Dothideomycetes incertae sedis</taxon>
        <taxon>Peltaster</taxon>
    </lineage>
</organism>
<evidence type="ECO:0000256" key="3">
    <source>
        <dbReference type="SAM" id="MobiDB-lite"/>
    </source>
</evidence>
<feature type="region of interest" description="Disordered" evidence="3">
    <location>
        <begin position="1"/>
        <end position="113"/>
    </location>
</feature>
<dbReference type="InterPro" id="IPR001895">
    <property type="entry name" value="RASGEF_cat_dom"/>
</dbReference>
<dbReference type="PANTHER" id="PTHR23113:SF348">
    <property type="entry name" value="GUANYL-NUCLEOTIDE EXCHANGE FACTOR RASGEF, PUTATIVE (AFU_ORTHOLOGUE AFUA_1G04700)-RELATED"/>
    <property type="match status" value="1"/>
</dbReference>
<dbReference type="GO" id="GO:0007265">
    <property type="term" value="P:Ras protein signal transduction"/>
    <property type="evidence" value="ECO:0007669"/>
    <property type="project" value="TreeGrafter"/>
</dbReference>
<dbReference type="Gene3D" id="1.20.870.10">
    <property type="entry name" value="Son of sevenless (SoS) protein Chain: S domain 1"/>
    <property type="match status" value="1"/>
</dbReference>
<evidence type="ECO:0000313" key="6">
    <source>
        <dbReference type="EMBL" id="QIW97865.1"/>
    </source>
</evidence>
<evidence type="ECO:0000256" key="1">
    <source>
        <dbReference type="ARBA" id="ARBA00022658"/>
    </source>
</evidence>
<dbReference type="OrthoDB" id="28357at2759"/>
<feature type="region of interest" description="Disordered" evidence="3">
    <location>
        <begin position="292"/>
        <end position="325"/>
    </location>
</feature>
<evidence type="ECO:0000259" key="4">
    <source>
        <dbReference type="PROSITE" id="PS50009"/>
    </source>
</evidence>
<proteinExistence type="predicted"/>
<dbReference type="InterPro" id="IPR023578">
    <property type="entry name" value="Ras_GEF_dom_sf"/>
</dbReference>
<protein>
    <recommendedName>
        <fullName evidence="8">Ras-GEF domain-containing protein</fullName>
    </recommendedName>
</protein>
<dbReference type="InterPro" id="IPR036964">
    <property type="entry name" value="RASGEF_cat_dom_sf"/>
</dbReference>
<dbReference type="SMART" id="SM00147">
    <property type="entry name" value="RasGEF"/>
    <property type="match status" value="1"/>
</dbReference>
<dbReference type="PROSITE" id="PS50009">
    <property type="entry name" value="RASGEF_CAT"/>
    <property type="match status" value="1"/>
</dbReference>
<keyword evidence="7" id="KW-1185">Reference proteome</keyword>
<feature type="compositionally biased region" description="Basic and acidic residues" evidence="3">
    <location>
        <begin position="348"/>
        <end position="360"/>
    </location>
</feature>
<dbReference type="InterPro" id="IPR008937">
    <property type="entry name" value="Ras-like_GEF"/>
</dbReference>
<feature type="compositionally biased region" description="Acidic residues" evidence="3">
    <location>
        <begin position="89"/>
        <end position="99"/>
    </location>
</feature>
<reference evidence="6 7" key="1">
    <citation type="journal article" date="2016" name="Sci. Rep.">
        <title>Peltaster fructicola genome reveals evolution from an invasive phytopathogen to an ectophytic parasite.</title>
        <authorList>
            <person name="Xu C."/>
            <person name="Chen H."/>
            <person name="Gleason M.L."/>
            <person name="Xu J.R."/>
            <person name="Liu H."/>
            <person name="Zhang R."/>
            <person name="Sun G."/>
        </authorList>
    </citation>
    <scope>NUCLEOTIDE SEQUENCE [LARGE SCALE GENOMIC DNA]</scope>
    <source>
        <strain evidence="6 7">LNHT1506</strain>
    </source>
</reference>
<dbReference type="Pfam" id="PF00618">
    <property type="entry name" value="RasGEF_N"/>
    <property type="match status" value="1"/>
</dbReference>
<dbReference type="InterPro" id="IPR027417">
    <property type="entry name" value="P-loop_NTPase"/>
</dbReference>
<dbReference type="InterPro" id="IPR000651">
    <property type="entry name" value="Ras-like_Gua-exchang_fac_N"/>
</dbReference>
<feature type="region of interest" description="Disordered" evidence="3">
    <location>
        <begin position="345"/>
        <end position="395"/>
    </location>
</feature>
<dbReference type="CDD" id="cd00155">
    <property type="entry name" value="RasGEF"/>
    <property type="match status" value="1"/>
</dbReference>
<dbReference type="PROSITE" id="PS50212">
    <property type="entry name" value="RASGEF_NTER"/>
    <property type="match status" value="1"/>
</dbReference>
<dbReference type="AlphaFoldDB" id="A0A6H0XT66"/>
<dbReference type="SUPFAM" id="SSF48366">
    <property type="entry name" value="Ras GEF"/>
    <property type="match status" value="1"/>
</dbReference>
<dbReference type="GO" id="GO:0005085">
    <property type="term" value="F:guanyl-nucleotide exchange factor activity"/>
    <property type="evidence" value="ECO:0007669"/>
    <property type="project" value="UniProtKB-KW"/>
</dbReference>
<dbReference type="EMBL" id="CP051140">
    <property type="protein sequence ID" value="QIW97865.1"/>
    <property type="molecule type" value="Genomic_DNA"/>
</dbReference>
<dbReference type="Gene3D" id="1.10.840.10">
    <property type="entry name" value="Ras guanine-nucleotide exchange factors catalytic domain"/>
    <property type="match status" value="1"/>
</dbReference>
<accession>A0A6H0XT66</accession>
<dbReference type="GO" id="GO:0005886">
    <property type="term" value="C:plasma membrane"/>
    <property type="evidence" value="ECO:0007669"/>
    <property type="project" value="TreeGrafter"/>
</dbReference>
<dbReference type="CDD" id="cd06224">
    <property type="entry name" value="REM"/>
    <property type="match status" value="1"/>
</dbReference>
<name>A0A6H0XT66_9PEZI</name>
<evidence type="ECO:0000259" key="5">
    <source>
        <dbReference type="PROSITE" id="PS50212"/>
    </source>
</evidence>
<gene>
    <name evidence="6" type="ORF">AMS68_003383</name>
</gene>
<dbReference type="PANTHER" id="PTHR23113">
    <property type="entry name" value="GUANINE NUCLEOTIDE EXCHANGE FACTOR"/>
    <property type="match status" value="1"/>
</dbReference>
<dbReference type="Gene3D" id="3.40.50.300">
    <property type="entry name" value="P-loop containing nucleotide triphosphate hydrolases"/>
    <property type="match status" value="1"/>
</dbReference>
<dbReference type="SUPFAM" id="SSF52540">
    <property type="entry name" value="P-loop containing nucleoside triphosphate hydrolases"/>
    <property type="match status" value="1"/>
</dbReference>
<feature type="domain" description="N-terminal Ras-GEF" evidence="5">
    <location>
        <begin position="392"/>
        <end position="517"/>
    </location>
</feature>
<evidence type="ECO:0000256" key="2">
    <source>
        <dbReference type="PROSITE-ProRule" id="PRU00168"/>
    </source>
</evidence>
<dbReference type="Proteomes" id="UP000503462">
    <property type="component" value="Chromosome 2"/>
</dbReference>
<feature type="domain" description="Ras-GEF" evidence="4">
    <location>
        <begin position="627"/>
        <end position="869"/>
    </location>
</feature>
<sequence>MSAEPVELMGDVPIDHGHGAQAYPKQTIYTRRGSLKPPEPKRAPVRPSLQGRTNSAPLVERHRPAAPTGFNPSQHHDEDQSLGTAHWPDDDDDDDEEEQTPPVPPTRFDSLPASMLENRIPEINVAIIGADGVGKTTFVQKALDLPNPPHAGSVEQKIAYRSSQYLIRLLEIPIDDVNVDDDDDTICWPDTIGNRMTPKIDGALTLYDVKDKSSLDQVPEVLTALSKASVPSILISCKCDVAPFERDLDPVAIEEKAKRSVRNLATLQTSNATSDNHKRGISMIIRAITSRAGDNGTARRKRAQSNALHQTAHTPAGLKGHVRAASEHSTIILRDKRLQDPAIATHSSADHLRTSPEDGMQRSFLFEGSGTDSSAEDSETSTKEPTVAGGADPSVETGATFEELVDRLLAKPMSKADSKFAAIFLALYRNFAAPGKLFEAIVQRFDAVDRLIASDLTKSTAQLRYLNIVEQWIGGYPGDFAFIKTKRRTQAFIAKIGPIAIFSAAANEMRQHLLAVRENDDTRWAYNDEDREVDDLAMSYSALPPPGSIDDLEFALPDSLNGLTVTDDVGLAATLGVEAERPASDSSTTSSQIMINSSVAQREAQQLEASDRLPLWKDHWRILMEIPDEIVANELTRMDWVMFSSIRPRDLVRHVSLNGLEKEAYRNLANVDRIVNHFNQVAAWVANFILLRDKPKHRALMLEKMMRVARKLRELNNYNSLGAIIAGIKSSAIHRLSATRELLPPSVGKDWMKLEILMSPTRSHAAYRLAWENSSSQRIPYIPLHRRDLVSAEEGNKTFLGEESSGRINWKKFEVMGEVIVSLQRAQSLPYRGLANWKGGEQVRELVLDLQLVRDEEDLYERSTQCEPPAGTAATTTARFMEFFKR</sequence>